<proteinExistence type="predicted"/>
<name>A0A8D8BWV2_CULPI</name>
<evidence type="ECO:0000313" key="2">
    <source>
        <dbReference type="EMBL" id="CAG6482867.1"/>
    </source>
</evidence>
<protein>
    <submittedName>
        <fullName evidence="2">(northern house mosquito) hypothetical protein</fullName>
    </submittedName>
</protein>
<sequence>MHITIVCLFVCLFPLYICIFLVVHISHIKLQITVTIRTAPRKLNSHVIFTRVRFAIVLFWNMICRLLFCFCSVCHSSETRPNRCNNCRERGRDKLKLRFFFVPFCWQQ</sequence>
<keyword evidence="1" id="KW-1133">Transmembrane helix</keyword>
<keyword evidence="1" id="KW-0812">Transmembrane</keyword>
<dbReference type="AlphaFoldDB" id="A0A8D8BWV2"/>
<evidence type="ECO:0000256" key="1">
    <source>
        <dbReference type="SAM" id="Phobius"/>
    </source>
</evidence>
<organism evidence="2">
    <name type="scientific">Culex pipiens</name>
    <name type="common">House mosquito</name>
    <dbReference type="NCBI Taxonomy" id="7175"/>
    <lineage>
        <taxon>Eukaryota</taxon>
        <taxon>Metazoa</taxon>
        <taxon>Ecdysozoa</taxon>
        <taxon>Arthropoda</taxon>
        <taxon>Hexapoda</taxon>
        <taxon>Insecta</taxon>
        <taxon>Pterygota</taxon>
        <taxon>Neoptera</taxon>
        <taxon>Endopterygota</taxon>
        <taxon>Diptera</taxon>
        <taxon>Nematocera</taxon>
        <taxon>Culicoidea</taxon>
        <taxon>Culicidae</taxon>
        <taxon>Culicinae</taxon>
        <taxon>Culicini</taxon>
        <taxon>Culex</taxon>
        <taxon>Culex</taxon>
    </lineage>
</organism>
<reference evidence="2" key="1">
    <citation type="submission" date="2021-05" db="EMBL/GenBank/DDBJ databases">
        <authorList>
            <person name="Alioto T."/>
            <person name="Alioto T."/>
            <person name="Gomez Garrido J."/>
        </authorList>
    </citation>
    <scope>NUCLEOTIDE SEQUENCE</scope>
</reference>
<dbReference type="EMBL" id="HBUE01094638">
    <property type="protein sequence ID" value="CAG6482867.1"/>
    <property type="molecule type" value="Transcribed_RNA"/>
</dbReference>
<keyword evidence="1" id="KW-0472">Membrane</keyword>
<accession>A0A8D8BWV2</accession>
<feature type="transmembrane region" description="Helical" evidence="1">
    <location>
        <begin position="6"/>
        <end position="27"/>
    </location>
</feature>
<feature type="transmembrane region" description="Helical" evidence="1">
    <location>
        <begin position="48"/>
        <end position="68"/>
    </location>
</feature>